<keyword evidence="2" id="KW-0732">Signal</keyword>
<evidence type="ECO:0000256" key="3">
    <source>
        <dbReference type="SAM" id="Coils"/>
    </source>
</evidence>
<dbReference type="SUPFAM" id="SSF111384">
    <property type="entry name" value="OmpH-like"/>
    <property type="match status" value="1"/>
</dbReference>
<dbReference type="AlphaFoldDB" id="A0A0S4LGW4"/>
<dbReference type="Proteomes" id="UP000199032">
    <property type="component" value="Unassembled WGS sequence"/>
</dbReference>
<protein>
    <submittedName>
        <fullName evidence="5">Putative Outer membrane chaperone Skp</fullName>
    </submittedName>
</protein>
<dbReference type="PROSITE" id="PS51257">
    <property type="entry name" value="PROKAR_LIPOPROTEIN"/>
    <property type="match status" value="1"/>
</dbReference>
<evidence type="ECO:0000256" key="2">
    <source>
        <dbReference type="ARBA" id="ARBA00022729"/>
    </source>
</evidence>
<keyword evidence="4" id="KW-1133">Transmembrane helix</keyword>
<keyword evidence="4" id="KW-0472">Membrane</keyword>
<dbReference type="GO" id="GO:0051082">
    <property type="term" value="F:unfolded protein binding"/>
    <property type="evidence" value="ECO:0007669"/>
    <property type="project" value="InterPro"/>
</dbReference>
<dbReference type="GO" id="GO:0005829">
    <property type="term" value="C:cytosol"/>
    <property type="evidence" value="ECO:0007669"/>
    <property type="project" value="TreeGrafter"/>
</dbReference>
<evidence type="ECO:0000313" key="5">
    <source>
        <dbReference type="EMBL" id="CUS35222.1"/>
    </source>
</evidence>
<keyword evidence="6" id="KW-1185">Reference proteome</keyword>
<keyword evidence="3" id="KW-0175">Coiled coil</keyword>
<accession>A0A0S4LGW4</accession>
<dbReference type="Gene3D" id="3.30.910.20">
    <property type="entry name" value="Skp domain"/>
    <property type="match status" value="1"/>
</dbReference>
<dbReference type="PANTHER" id="PTHR35089:SF1">
    <property type="entry name" value="CHAPERONE PROTEIN SKP"/>
    <property type="match status" value="1"/>
</dbReference>
<organism evidence="5 6">
    <name type="scientific">Candidatus Nitrospira nitrosa</name>
    <dbReference type="NCBI Taxonomy" id="1742972"/>
    <lineage>
        <taxon>Bacteria</taxon>
        <taxon>Pseudomonadati</taxon>
        <taxon>Nitrospirota</taxon>
        <taxon>Nitrospiria</taxon>
        <taxon>Nitrospirales</taxon>
        <taxon>Nitrospiraceae</taxon>
        <taxon>Nitrospira</taxon>
    </lineage>
</organism>
<dbReference type="STRING" id="1742972.COMA1_20177"/>
<feature type="transmembrane region" description="Helical" evidence="4">
    <location>
        <begin position="20"/>
        <end position="39"/>
    </location>
</feature>
<evidence type="ECO:0000313" key="6">
    <source>
        <dbReference type="Proteomes" id="UP000199032"/>
    </source>
</evidence>
<dbReference type="Pfam" id="PF03938">
    <property type="entry name" value="OmpH"/>
    <property type="match status" value="1"/>
</dbReference>
<dbReference type="GO" id="GO:0050821">
    <property type="term" value="P:protein stabilization"/>
    <property type="evidence" value="ECO:0007669"/>
    <property type="project" value="TreeGrafter"/>
</dbReference>
<dbReference type="InterPro" id="IPR024930">
    <property type="entry name" value="Skp_dom_sf"/>
</dbReference>
<sequence>MRELSVHRTWSRYSVWRLGWISGVLGIVLLVGGCAGSGVKFESKVGVINAQRLLNETNAGKRAKDILASFSKNRQALMESEERELRRMEEDFARQASVLSPTAKREREEQFRRRMQEYQQKAAELNREVQEKQKDVLEGFRDKVEAVVAKVAKSLSVQVVVDKSKGGATIYHEEGLDISNQVIEAFNREYP</sequence>
<proteinExistence type="inferred from homology"/>
<comment type="similarity">
    <text evidence="1">Belongs to the Skp family.</text>
</comment>
<gene>
    <name evidence="5" type="ORF">COMA1_20177</name>
</gene>
<feature type="coiled-coil region" evidence="3">
    <location>
        <begin position="71"/>
        <end position="135"/>
    </location>
</feature>
<dbReference type="SMART" id="SM00935">
    <property type="entry name" value="OmpH"/>
    <property type="match status" value="1"/>
</dbReference>
<dbReference type="InterPro" id="IPR005632">
    <property type="entry name" value="Chaperone_Skp"/>
</dbReference>
<name>A0A0S4LGW4_9BACT</name>
<dbReference type="EMBL" id="CZQA01000008">
    <property type="protein sequence ID" value="CUS35222.1"/>
    <property type="molecule type" value="Genomic_DNA"/>
</dbReference>
<dbReference type="PANTHER" id="PTHR35089">
    <property type="entry name" value="CHAPERONE PROTEIN SKP"/>
    <property type="match status" value="1"/>
</dbReference>
<evidence type="ECO:0000256" key="1">
    <source>
        <dbReference type="ARBA" id="ARBA00009091"/>
    </source>
</evidence>
<reference evidence="5 6" key="1">
    <citation type="submission" date="2015-10" db="EMBL/GenBank/DDBJ databases">
        <authorList>
            <person name="Gilbert D.G."/>
        </authorList>
    </citation>
    <scope>NUCLEOTIDE SEQUENCE [LARGE SCALE GENOMIC DNA]</scope>
    <source>
        <strain evidence="5">COMA1</strain>
    </source>
</reference>
<evidence type="ECO:0000256" key="4">
    <source>
        <dbReference type="SAM" id="Phobius"/>
    </source>
</evidence>
<keyword evidence="4" id="KW-0812">Transmembrane</keyword>